<feature type="region of interest" description="Disordered" evidence="1">
    <location>
        <begin position="21"/>
        <end position="75"/>
    </location>
</feature>
<dbReference type="eggNOG" id="KOG0017">
    <property type="taxonomic scope" value="Eukaryota"/>
</dbReference>
<dbReference type="GO" id="GO:0003677">
    <property type="term" value="F:DNA binding"/>
    <property type="evidence" value="ECO:0007669"/>
    <property type="project" value="InterPro"/>
</dbReference>
<accession>T1ILJ8</accession>
<dbReference type="Pfam" id="PF01429">
    <property type="entry name" value="MBD"/>
    <property type="match status" value="1"/>
</dbReference>
<dbReference type="STRING" id="126957.T1ILJ8"/>
<sequence>MLSEQEAIEYGIRKPMMLLSPNTSPLRKTNFGSKVDESSSDEEIFDQTTNGLPEPKEEHFGSTLSSGGVRQISHKSPIIPQPTRQEIKTRRIVREPVHTTRGITDMYKGWEREEVERTSGASSGYCDVYYYAPDGTKMRSGPEVQSFCKLQKPPIIYAKSFFNFSKVPPPTEPFRTGSESEEEIPRIAADFTTNVDGKAHYVTKKRIRAYCGKIKEPKTFEEAISSPQKDLWQAAIDEELGTNQDGIVIHQIGFIRKLANVFNLVKNDIVKVPVTVGTTLIRCKEGESVEDFPYRSLIGSLMFFASRCRPDILYAVTYLSQFNVMHSAAHIRCLKQVLQYVINTEHLVINLSHCINESLFLHVDASWATDLDSCKSFGGHILYLGGALLSWGCKKQRSVAGSTMESEYIALVHAVKEIYWLSSLFEYYELLNYVNVPTVFSDSMSSIQFLKNDLENTKTKHMRIKYCMARDWFMKGYFVLEKIPTSHNTADIFTKWLPGDRIRALFQVCLLVES</sequence>
<dbReference type="CDD" id="cd09272">
    <property type="entry name" value="RNase_HI_RT_Ty1"/>
    <property type="match status" value="1"/>
</dbReference>
<dbReference type="EnsemblMetazoa" id="SMAR001827-RA">
    <property type="protein sequence ID" value="SMAR001827-PA"/>
    <property type="gene ID" value="SMAR001827"/>
</dbReference>
<dbReference type="InterPro" id="IPR016177">
    <property type="entry name" value="DNA-bd_dom_sf"/>
</dbReference>
<dbReference type="CDD" id="cd00122">
    <property type="entry name" value="MBD"/>
    <property type="match status" value="1"/>
</dbReference>
<name>T1ILJ8_STRMM</name>
<dbReference type="HOGENOM" id="CLU_530335_0_0_1"/>
<organism evidence="3 4">
    <name type="scientific">Strigamia maritima</name>
    <name type="common">European centipede</name>
    <name type="synonym">Geophilus maritimus</name>
    <dbReference type="NCBI Taxonomy" id="126957"/>
    <lineage>
        <taxon>Eukaryota</taxon>
        <taxon>Metazoa</taxon>
        <taxon>Ecdysozoa</taxon>
        <taxon>Arthropoda</taxon>
        <taxon>Myriapoda</taxon>
        <taxon>Chilopoda</taxon>
        <taxon>Pleurostigmophora</taxon>
        <taxon>Geophilomorpha</taxon>
        <taxon>Linotaeniidae</taxon>
        <taxon>Strigamia</taxon>
    </lineage>
</organism>
<dbReference type="Proteomes" id="UP000014500">
    <property type="component" value="Unassembled WGS sequence"/>
</dbReference>
<dbReference type="SUPFAM" id="SSF54171">
    <property type="entry name" value="DNA-binding domain"/>
    <property type="match status" value="1"/>
</dbReference>
<reference evidence="4" key="1">
    <citation type="submission" date="2011-05" db="EMBL/GenBank/DDBJ databases">
        <authorList>
            <person name="Richards S.R."/>
            <person name="Qu J."/>
            <person name="Jiang H."/>
            <person name="Jhangiani S.N."/>
            <person name="Agravi P."/>
            <person name="Goodspeed R."/>
            <person name="Gross S."/>
            <person name="Mandapat C."/>
            <person name="Jackson L."/>
            <person name="Mathew T."/>
            <person name="Pu L."/>
            <person name="Thornton R."/>
            <person name="Saada N."/>
            <person name="Wilczek-Boney K.B."/>
            <person name="Lee S."/>
            <person name="Kovar C."/>
            <person name="Wu Y."/>
            <person name="Scherer S.E."/>
            <person name="Worley K.C."/>
            <person name="Muzny D.M."/>
            <person name="Gibbs R."/>
        </authorList>
    </citation>
    <scope>NUCLEOTIDE SEQUENCE</scope>
    <source>
        <strain evidence="4">Brora</strain>
    </source>
</reference>
<evidence type="ECO:0000313" key="4">
    <source>
        <dbReference type="Proteomes" id="UP000014500"/>
    </source>
</evidence>
<dbReference type="Gene3D" id="3.30.890.10">
    <property type="entry name" value="Methyl-cpg-binding Protein 2, Chain A"/>
    <property type="match status" value="1"/>
</dbReference>
<feature type="domain" description="MBD" evidence="2">
    <location>
        <begin position="96"/>
        <end position="169"/>
    </location>
</feature>
<proteinExistence type="predicted"/>
<dbReference type="InterPro" id="IPR001739">
    <property type="entry name" value="Methyl_CpG_DNA-bd"/>
</dbReference>
<reference evidence="3" key="2">
    <citation type="submission" date="2015-02" db="UniProtKB">
        <authorList>
            <consortium name="EnsemblMetazoa"/>
        </authorList>
    </citation>
    <scope>IDENTIFICATION</scope>
</reference>
<dbReference type="PANTHER" id="PTHR11439">
    <property type="entry name" value="GAG-POL-RELATED RETROTRANSPOSON"/>
    <property type="match status" value="1"/>
</dbReference>
<dbReference type="AlphaFoldDB" id="T1ILJ8"/>
<keyword evidence="4" id="KW-1185">Reference proteome</keyword>
<feature type="compositionally biased region" description="Polar residues" evidence="1">
    <location>
        <begin position="21"/>
        <end position="32"/>
    </location>
</feature>
<dbReference type="PANTHER" id="PTHR11439:SF483">
    <property type="entry name" value="PEPTIDE SYNTHASE GLIP-LIKE, PUTATIVE (AFU_ORTHOLOGUE AFUA_3G12920)-RELATED"/>
    <property type="match status" value="1"/>
</dbReference>
<evidence type="ECO:0000256" key="1">
    <source>
        <dbReference type="SAM" id="MobiDB-lite"/>
    </source>
</evidence>
<evidence type="ECO:0000313" key="3">
    <source>
        <dbReference type="EnsemblMetazoa" id="SMAR001827-PA"/>
    </source>
</evidence>
<protein>
    <recommendedName>
        <fullName evidence="2">MBD domain-containing protein</fullName>
    </recommendedName>
</protein>
<dbReference type="PhylomeDB" id="T1ILJ8"/>
<dbReference type="PROSITE" id="PS50982">
    <property type="entry name" value="MBD"/>
    <property type="match status" value="1"/>
</dbReference>
<dbReference type="EMBL" id="JH430833">
    <property type="status" value="NOT_ANNOTATED_CDS"/>
    <property type="molecule type" value="Genomic_DNA"/>
</dbReference>
<evidence type="ECO:0000259" key="2">
    <source>
        <dbReference type="PROSITE" id="PS50982"/>
    </source>
</evidence>